<dbReference type="InParanoid" id="A0A1Y5U4P9"/>
<organism evidence="2 3">
    <name type="scientific">Oceanibacterium hippocampi</name>
    <dbReference type="NCBI Taxonomy" id="745714"/>
    <lineage>
        <taxon>Bacteria</taxon>
        <taxon>Pseudomonadati</taxon>
        <taxon>Pseudomonadota</taxon>
        <taxon>Alphaproteobacteria</taxon>
        <taxon>Sneathiellales</taxon>
        <taxon>Sneathiellaceae</taxon>
        <taxon>Oceanibacterium</taxon>
    </lineage>
</organism>
<proteinExistence type="predicted"/>
<dbReference type="RefSeq" id="WP_217808189.1">
    <property type="nucleotide sequence ID" value="NZ_FWFR01000006.1"/>
</dbReference>
<evidence type="ECO:0000313" key="3">
    <source>
        <dbReference type="Proteomes" id="UP000193200"/>
    </source>
</evidence>
<keyword evidence="3" id="KW-1185">Reference proteome</keyword>
<dbReference type="InterPro" id="IPR012437">
    <property type="entry name" value="DUF1638"/>
</dbReference>
<dbReference type="Proteomes" id="UP000193200">
    <property type="component" value="Unassembled WGS sequence"/>
</dbReference>
<evidence type="ECO:0000313" key="2">
    <source>
        <dbReference type="EMBL" id="SLN77187.1"/>
    </source>
</evidence>
<reference evidence="2 3" key="1">
    <citation type="submission" date="2017-03" db="EMBL/GenBank/DDBJ databases">
        <authorList>
            <person name="Afonso C.L."/>
            <person name="Miller P.J."/>
            <person name="Scott M.A."/>
            <person name="Spackman E."/>
            <person name="Goraichik I."/>
            <person name="Dimitrov K.M."/>
            <person name="Suarez D.L."/>
            <person name="Swayne D.E."/>
        </authorList>
    </citation>
    <scope>NUCLEOTIDE SEQUENCE [LARGE SCALE GENOMIC DNA]</scope>
    <source>
        <strain evidence="2 3">CECT 7691</strain>
    </source>
</reference>
<evidence type="ECO:0000259" key="1">
    <source>
        <dbReference type="Pfam" id="PF07796"/>
    </source>
</evidence>
<protein>
    <recommendedName>
        <fullName evidence="1">DUF1638 domain-containing protein</fullName>
    </recommendedName>
</protein>
<accession>A0A1Y5U4P9</accession>
<sequence length="202" mass="22353">MQGNDKTLLIACGALAREILAIDAAGGWDRFELQCLPAKLHNRPALIPEAVRGVIRANRDRFARILVVYGDCGTGGLLDRVLEEEGVSRIGGDHCYEFYTGSTDFAALMEAEPGTFFLTDYLTRQFDSLVWTGLGLDRHPELLPDYFGNYSRLVYLAQRDDPTLVRKAEEAAARLGLAFELRRTGYGELADFMAAASVDRVS</sequence>
<dbReference type="AlphaFoldDB" id="A0A1Y5U4P9"/>
<dbReference type="Pfam" id="PF07796">
    <property type="entry name" value="DUF1638"/>
    <property type="match status" value="1"/>
</dbReference>
<dbReference type="EMBL" id="FWFR01000006">
    <property type="protein sequence ID" value="SLN77187.1"/>
    <property type="molecule type" value="Genomic_DNA"/>
</dbReference>
<name>A0A1Y5U4P9_9PROT</name>
<gene>
    <name evidence="2" type="ORF">OCH7691_04324</name>
</gene>
<feature type="domain" description="DUF1638" evidence="1">
    <location>
        <begin position="35"/>
        <end position="191"/>
    </location>
</feature>